<reference evidence="2 3" key="1">
    <citation type="submission" date="2016-02" db="EMBL/GenBank/DDBJ databases">
        <title>Draft Genome for Tepidibacillus decaturensis nov. sp. Strain Z9, an Anaerobic, Moderately Thermophilic and Heterotrophic Bacterium from Deep Subsurface of the Illinois Basin, USA.</title>
        <authorList>
            <person name="Dong Y."/>
            <person name="Chang J.Y."/>
            <person name="Sanford R."/>
            <person name="Fouke B.W."/>
        </authorList>
    </citation>
    <scope>NUCLEOTIDE SEQUENCE [LARGE SCALE GENOMIC DNA]</scope>
    <source>
        <strain evidence="2 3">Z9</strain>
    </source>
</reference>
<dbReference type="AlphaFoldDB" id="A0A135L232"/>
<organism evidence="2 3">
    <name type="scientific">Tepidibacillus decaturensis</name>
    <dbReference type="NCBI Taxonomy" id="1413211"/>
    <lineage>
        <taxon>Bacteria</taxon>
        <taxon>Bacillati</taxon>
        <taxon>Bacillota</taxon>
        <taxon>Bacilli</taxon>
        <taxon>Bacillales</taxon>
        <taxon>Bacillaceae</taxon>
        <taxon>Tepidibacillus</taxon>
    </lineage>
</organism>
<dbReference type="EMBL" id="LSKU01000001">
    <property type="protein sequence ID" value="KXG42923.1"/>
    <property type="molecule type" value="Genomic_DNA"/>
</dbReference>
<name>A0A135L232_9BACI</name>
<feature type="transmembrane region" description="Helical" evidence="1">
    <location>
        <begin position="149"/>
        <end position="167"/>
    </location>
</feature>
<proteinExistence type="predicted"/>
<feature type="transmembrane region" description="Helical" evidence="1">
    <location>
        <begin position="6"/>
        <end position="24"/>
    </location>
</feature>
<feature type="transmembrane region" description="Helical" evidence="1">
    <location>
        <begin position="117"/>
        <end position="137"/>
    </location>
</feature>
<evidence type="ECO:0000313" key="2">
    <source>
        <dbReference type="EMBL" id="KXG42923.1"/>
    </source>
</evidence>
<accession>A0A135L232</accession>
<comment type="caution">
    <text evidence="2">The sequence shown here is derived from an EMBL/GenBank/DDBJ whole genome shotgun (WGS) entry which is preliminary data.</text>
</comment>
<feature type="transmembrane region" description="Helical" evidence="1">
    <location>
        <begin position="36"/>
        <end position="58"/>
    </location>
</feature>
<evidence type="ECO:0000256" key="1">
    <source>
        <dbReference type="SAM" id="Phobius"/>
    </source>
</evidence>
<protein>
    <submittedName>
        <fullName evidence="2">Uncharacterized protein</fullName>
    </submittedName>
</protein>
<keyword evidence="1" id="KW-1133">Transmembrane helix</keyword>
<dbReference type="OrthoDB" id="9816061at2"/>
<gene>
    <name evidence="2" type="ORF">U473_01935</name>
</gene>
<dbReference type="RefSeq" id="WP_068722825.1">
    <property type="nucleotide sequence ID" value="NZ_LSKU01000001.1"/>
</dbReference>
<evidence type="ECO:0000313" key="3">
    <source>
        <dbReference type="Proteomes" id="UP000070352"/>
    </source>
</evidence>
<sequence>MSYAFWVFVAIIVLLSIAVILYVVRKREKITCMTGMMIAMTLGMMVGILSGTLIGILYAGNLFFSTLIAMAIGGAVGLITGAPVTLMAMMDGLLSGLMGGMMGAMLGDMISTSKPDTMMKILLVLFIGIILILFYMMIDELNKGDQPRFFRNPLLMGMIILVFFFLFNQMGHIVTVESEMEQNNHNHLEMEQRK</sequence>
<feature type="transmembrane region" description="Helical" evidence="1">
    <location>
        <begin position="64"/>
        <end position="86"/>
    </location>
</feature>
<keyword evidence="3" id="KW-1185">Reference proteome</keyword>
<keyword evidence="1" id="KW-0472">Membrane</keyword>
<dbReference type="Proteomes" id="UP000070352">
    <property type="component" value="Unassembled WGS sequence"/>
</dbReference>
<keyword evidence="1" id="KW-0812">Transmembrane</keyword>
<dbReference type="STRING" id="1413211.U473_01935"/>